<evidence type="ECO:0000313" key="4">
    <source>
        <dbReference type="Ensembl" id="ENSSLUP00000051101.1"/>
    </source>
</evidence>
<dbReference type="InterPro" id="IPR050216">
    <property type="entry name" value="LRR_domain-containing"/>
</dbReference>
<evidence type="ECO:0000256" key="3">
    <source>
        <dbReference type="ARBA" id="ARBA00071450"/>
    </source>
</evidence>
<dbReference type="Proteomes" id="UP000694568">
    <property type="component" value="Unplaced"/>
</dbReference>
<dbReference type="SMART" id="SM00364">
    <property type="entry name" value="LRR_BAC"/>
    <property type="match status" value="9"/>
</dbReference>
<organism evidence="4 5">
    <name type="scientific">Sander lucioperca</name>
    <name type="common">Pike-perch</name>
    <name type="synonym">Perca lucioperca</name>
    <dbReference type="NCBI Taxonomy" id="283035"/>
    <lineage>
        <taxon>Eukaryota</taxon>
        <taxon>Metazoa</taxon>
        <taxon>Chordata</taxon>
        <taxon>Craniata</taxon>
        <taxon>Vertebrata</taxon>
        <taxon>Euteleostomi</taxon>
        <taxon>Actinopterygii</taxon>
        <taxon>Neopterygii</taxon>
        <taxon>Teleostei</taxon>
        <taxon>Neoteleostei</taxon>
        <taxon>Acanthomorphata</taxon>
        <taxon>Eupercaria</taxon>
        <taxon>Perciformes</taxon>
        <taxon>Percoidei</taxon>
        <taxon>Percidae</taxon>
        <taxon>Luciopercinae</taxon>
        <taxon>Sander</taxon>
    </lineage>
</organism>
<evidence type="ECO:0000313" key="5">
    <source>
        <dbReference type="Proteomes" id="UP000694568"/>
    </source>
</evidence>
<dbReference type="SUPFAM" id="SSF52058">
    <property type="entry name" value="L domain-like"/>
    <property type="match status" value="2"/>
</dbReference>
<keyword evidence="2" id="KW-0677">Repeat</keyword>
<dbReference type="FunFam" id="3.80.10.10:FF:000193">
    <property type="entry name" value="Leucine-rich repeat-containing protein 40"/>
    <property type="match status" value="1"/>
</dbReference>
<accession>A0A8D0A657</accession>
<protein>
    <recommendedName>
        <fullName evidence="3">Leucine-rich repeat-containing protein 40</fullName>
    </recommendedName>
</protein>
<reference evidence="4" key="1">
    <citation type="submission" date="2025-08" db="UniProtKB">
        <authorList>
            <consortium name="Ensembl"/>
        </authorList>
    </citation>
    <scope>IDENTIFICATION</scope>
</reference>
<dbReference type="FunFam" id="3.80.10.10:FF:000206">
    <property type="entry name" value="leucine-rich repeat-containing protein 40"/>
    <property type="match status" value="1"/>
</dbReference>
<proteinExistence type="predicted"/>
<dbReference type="Pfam" id="PF00560">
    <property type="entry name" value="LRR_1"/>
    <property type="match status" value="2"/>
</dbReference>
<keyword evidence="5" id="KW-1185">Reference proteome</keyword>
<name>A0A8D0A657_SANLU</name>
<dbReference type="PRINTS" id="PR00019">
    <property type="entry name" value="LEURICHRPT"/>
</dbReference>
<dbReference type="AlphaFoldDB" id="A0A8D0A657"/>
<dbReference type="InterPro" id="IPR001611">
    <property type="entry name" value="Leu-rich_rpt"/>
</dbReference>
<dbReference type="Pfam" id="PF13855">
    <property type="entry name" value="LRR_8"/>
    <property type="match status" value="3"/>
</dbReference>
<dbReference type="InterPro" id="IPR032675">
    <property type="entry name" value="LRR_dom_sf"/>
</dbReference>
<sequence>MSRLKRAAQMDSLAGFRAEKKEQAVPSGLLKAARKSGQLNLSDRGLTEVPQEVYRLNVDPPEDAKLNVSFGASDRWWEQTDLTKLLLSSNQLTHLSDDIRLLPALITLDLHDNKLSSLPSALGELQELQQLRLSNNQLRSLPVELCSLKKLSSLTLQQNLQESLPEELGQLQNLTQLDLSNNHLKILPSSLGCLTCLQKLNLSNNQLSSLPDSLARLCNVKLLDCSKNQLTDVPASLSEMSALEQLYLRHNKLRLLPKLLAPALKELYVGNNHIEQLQAEQLACLTAISLLELRDNKIKILPEKITLLSTLTRLDVTNNDITTLPASVSLLPNLKVLLLEGNPLRGIRRDLLTKGTNELLTYLRGRIKEDPERTDEGPTAMTLPSQARVNVHSIKTLKLLEYRLQEFLSSLSDINLAFNRLSCCSDICKFLQLVHIDLRNNQLSDLPSDMKNLTKLSSIILSYNRFKSFPEVLYHVVSLETVLLGNNQVGKVDPQRLMKLVRLSTLDLSNNDLLSIAPELGLCTSLRSLSLEGNPFRAPRAAIVARGTDAVLDYLRSRIPT</sequence>
<dbReference type="FunFam" id="3.80.10.10:FF:000116">
    <property type="entry name" value="Leucine-rich repeat-containing protein 40"/>
    <property type="match status" value="1"/>
</dbReference>
<dbReference type="PROSITE" id="PS51450">
    <property type="entry name" value="LRR"/>
    <property type="match status" value="8"/>
</dbReference>
<dbReference type="GO" id="GO:0005737">
    <property type="term" value="C:cytoplasm"/>
    <property type="evidence" value="ECO:0007669"/>
    <property type="project" value="TreeGrafter"/>
</dbReference>
<dbReference type="Gene3D" id="3.80.10.10">
    <property type="entry name" value="Ribonuclease Inhibitor"/>
    <property type="match status" value="4"/>
</dbReference>
<dbReference type="PANTHER" id="PTHR48051:SF1">
    <property type="entry name" value="RAS SUPPRESSOR PROTEIN 1"/>
    <property type="match status" value="1"/>
</dbReference>
<dbReference type="GeneTree" id="ENSGT00940000156968"/>
<dbReference type="Ensembl" id="ENSSLUT00000052607.1">
    <property type="protein sequence ID" value="ENSSLUP00000051101.1"/>
    <property type="gene ID" value="ENSSLUG00000022212.1"/>
</dbReference>
<dbReference type="InterPro" id="IPR003591">
    <property type="entry name" value="Leu-rich_rpt_typical-subtyp"/>
</dbReference>
<dbReference type="PANTHER" id="PTHR48051">
    <property type="match status" value="1"/>
</dbReference>
<keyword evidence="1" id="KW-0433">Leucine-rich repeat</keyword>
<evidence type="ECO:0000256" key="2">
    <source>
        <dbReference type="ARBA" id="ARBA00022737"/>
    </source>
</evidence>
<dbReference type="SMART" id="SM00369">
    <property type="entry name" value="LRR_TYP"/>
    <property type="match status" value="13"/>
</dbReference>
<evidence type="ECO:0000256" key="1">
    <source>
        <dbReference type="ARBA" id="ARBA00022614"/>
    </source>
</evidence>
<reference evidence="4" key="2">
    <citation type="submission" date="2025-09" db="UniProtKB">
        <authorList>
            <consortium name="Ensembl"/>
        </authorList>
    </citation>
    <scope>IDENTIFICATION</scope>
</reference>
<gene>
    <name evidence="4" type="primary">lrrc40</name>
</gene>